<accession>A0A9D3UVU9</accession>
<organism evidence="1 2">
    <name type="scientific">Gossypium stocksii</name>
    <dbReference type="NCBI Taxonomy" id="47602"/>
    <lineage>
        <taxon>Eukaryota</taxon>
        <taxon>Viridiplantae</taxon>
        <taxon>Streptophyta</taxon>
        <taxon>Embryophyta</taxon>
        <taxon>Tracheophyta</taxon>
        <taxon>Spermatophyta</taxon>
        <taxon>Magnoliopsida</taxon>
        <taxon>eudicotyledons</taxon>
        <taxon>Gunneridae</taxon>
        <taxon>Pentapetalae</taxon>
        <taxon>rosids</taxon>
        <taxon>malvids</taxon>
        <taxon>Malvales</taxon>
        <taxon>Malvaceae</taxon>
        <taxon>Malvoideae</taxon>
        <taxon>Gossypium</taxon>
    </lineage>
</organism>
<sequence>MMTGKWPWIRADLKIPNLDASKFSTLNTSVLRSQRSKRYSDGLFHKGESLYFDLNEARGTPTVYFTKVADVAMVRWKSLLGKLQCQAIREAAA</sequence>
<dbReference type="EMBL" id="JAIQCV010000009">
    <property type="protein sequence ID" value="KAH1063330.1"/>
    <property type="molecule type" value="Genomic_DNA"/>
</dbReference>
<evidence type="ECO:0000313" key="1">
    <source>
        <dbReference type="EMBL" id="KAH1063330.1"/>
    </source>
</evidence>
<evidence type="ECO:0000313" key="2">
    <source>
        <dbReference type="Proteomes" id="UP000828251"/>
    </source>
</evidence>
<protein>
    <submittedName>
        <fullName evidence="1">Uncharacterized protein</fullName>
    </submittedName>
</protein>
<dbReference type="AlphaFoldDB" id="A0A9D3UVU9"/>
<proteinExistence type="predicted"/>
<comment type="caution">
    <text evidence="1">The sequence shown here is derived from an EMBL/GenBank/DDBJ whole genome shotgun (WGS) entry which is preliminary data.</text>
</comment>
<reference evidence="1 2" key="1">
    <citation type="journal article" date="2021" name="Plant Biotechnol. J.">
        <title>Multi-omics assisted identification of the key and species-specific regulatory components of drought-tolerant mechanisms in Gossypium stocksii.</title>
        <authorList>
            <person name="Yu D."/>
            <person name="Ke L."/>
            <person name="Zhang D."/>
            <person name="Wu Y."/>
            <person name="Sun Y."/>
            <person name="Mei J."/>
            <person name="Sun J."/>
            <person name="Sun Y."/>
        </authorList>
    </citation>
    <scope>NUCLEOTIDE SEQUENCE [LARGE SCALE GENOMIC DNA]</scope>
    <source>
        <strain evidence="2">cv. E1</strain>
        <tissue evidence="1">Leaf</tissue>
    </source>
</reference>
<dbReference type="Proteomes" id="UP000828251">
    <property type="component" value="Unassembled WGS sequence"/>
</dbReference>
<keyword evidence="2" id="KW-1185">Reference proteome</keyword>
<gene>
    <name evidence="1" type="ORF">J1N35_028317</name>
</gene>
<name>A0A9D3UVU9_9ROSI</name>